<keyword evidence="7" id="KW-1185">Reference proteome</keyword>
<accession>A0ABW7PI83</accession>
<dbReference type="EMBL" id="JBBDHD010000058">
    <property type="protein sequence ID" value="MFH7597671.1"/>
    <property type="molecule type" value="Genomic_DNA"/>
</dbReference>
<name>A0ABW7PI83_9ACTN</name>
<feature type="region of interest" description="Disordered" evidence="4">
    <location>
        <begin position="230"/>
        <end position="251"/>
    </location>
</feature>
<keyword evidence="3 6" id="KW-0067">ATP-binding</keyword>
<gene>
    <name evidence="6" type="ORF">WDV06_21575</name>
</gene>
<evidence type="ECO:0000256" key="2">
    <source>
        <dbReference type="ARBA" id="ARBA00022741"/>
    </source>
</evidence>
<comment type="caution">
    <text evidence="6">The sequence shown here is derived from an EMBL/GenBank/DDBJ whole genome shotgun (WGS) entry which is preliminary data.</text>
</comment>
<proteinExistence type="inferred from homology"/>
<dbReference type="SUPFAM" id="SSF52540">
    <property type="entry name" value="P-loop containing nucleoside triphosphate hydrolases"/>
    <property type="match status" value="1"/>
</dbReference>
<dbReference type="Pfam" id="PF00005">
    <property type="entry name" value="ABC_tran"/>
    <property type="match status" value="1"/>
</dbReference>
<evidence type="ECO:0000259" key="5">
    <source>
        <dbReference type="PROSITE" id="PS50893"/>
    </source>
</evidence>
<dbReference type="PANTHER" id="PTHR24220">
    <property type="entry name" value="IMPORT ATP-BINDING PROTEIN"/>
    <property type="match status" value="1"/>
</dbReference>
<sequence>MVAPPDSAPPDDDVLWARSLHYSHSGSPGLIGVCARVRQGEILAVTGPRGSGKTTLLRCLAGRLVPDQGEVRFDGIAVHTLRPSARERLFRARFAWIGPDPQLLPELKVWENAALPLLLAGAPHRAARAAAHEWLERLDIGGFAGKRPGALNRAESQRVALTRALVGSPSVLFADEPTAPLHRAERALLLRTLTTAARSHGITVVLATHDEETADAADRRLALVDGRPADAAAAADSPGTTEEQAACSLSA</sequence>
<dbReference type="SMART" id="SM00382">
    <property type="entry name" value="AAA"/>
    <property type="match status" value="1"/>
</dbReference>
<organism evidence="6 7">
    <name type="scientific">Streptomyces racemochromogenes</name>
    <dbReference type="NCBI Taxonomy" id="67353"/>
    <lineage>
        <taxon>Bacteria</taxon>
        <taxon>Bacillati</taxon>
        <taxon>Actinomycetota</taxon>
        <taxon>Actinomycetes</taxon>
        <taxon>Kitasatosporales</taxon>
        <taxon>Streptomycetaceae</taxon>
        <taxon>Streptomyces</taxon>
    </lineage>
</organism>
<feature type="domain" description="ABC transporter" evidence="5">
    <location>
        <begin position="15"/>
        <end position="250"/>
    </location>
</feature>
<dbReference type="PROSITE" id="PS50893">
    <property type="entry name" value="ABC_TRANSPORTER_2"/>
    <property type="match status" value="1"/>
</dbReference>
<evidence type="ECO:0000313" key="6">
    <source>
        <dbReference type="EMBL" id="MFH7597671.1"/>
    </source>
</evidence>
<comment type="similarity">
    <text evidence="1">Belongs to the ABC transporter superfamily.</text>
</comment>
<keyword evidence="2" id="KW-0547">Nucleotide-binding</keyword>
<dbReference type="Proteomes" id="UP001610631">
    <property type="component" value="Unassembled WGS sequence"/>
</dbReference>
<dbReference type="InterPro" id="IPR015854">
    <property type="entry name" value="ABC_transpr_LolD-like"/>
</dbReference>
<evidence type="ECO:0000313" key="7">
    <source>
        <dbReference type="Proteomes" id="UP001610631"/>
    </source>
</evidence>
<dbReference type="InterPro" id="IPR003593">
    <property type="entry name" value="AAA+_ATPase"/>
</dbReference>
<evidence type="ECO:0000256" key="1">
    <source>
        <dbReference type="ARBA" id="ARBA00005417"/>
    </source>
</evidence>
<evidence type="ECO:0000256" key="3">
    <source>
        <dbReference type="ARBA" id="ARBA00022840"/>
    </source>
</evidence>
<reference evidence="6 7" key="1">
    <citation type="submission" date="2024-03" db="EMBL/GenBank/DDBJ databases">
        <title>Whole genome sequencing of Streptomyces racemochromogenes, to identify antimicrobial biosynthetic gene clusters.</title>
        <authorList>
            <person name="Suryawanshi P."/>
            <person name="Krishnaraj P.U."/>
            <person name="Arun Y.P."/>
            <person name="Suryawanshi M.P."/>
            <person name="Rakshit O."/>
        </authorList>
    </citation>
    <scope>NUCLEOTIDE SEQUENCE [LARGE SCALE GENOMIC DNA]</scope>
    <source>
        <strain evidence="6 7">AUDT626</strain>
    </source>
</reference>
<dbReference type="GO" id="GO:0005524">
    <property type="term" value="F:ATP binding"/>
    <property type="evidence" value="ECO:0007669"/>
    <property type="project" value="UniProtKB-KW"/>
</dbReference>
<dbReference type="InterPro" id="IPR003439">
    <property type="entry name" value="ABC_transporter-like_ATP-bd"/>
</dbReference>
<dbReference type="PANTHER" id="PTHR24220:SF689">
    <property type="entry name" value="LIPOPROTEIN-RELEASING SYSTEM ATP-BINDING PROTEIN LOLD"/>
    <property type="match status" value="1"/>
</dbReference>
<dbReference type="InterPro" id="IPR027417">
    <property type="entry name" value="P-loop_NTPase"/>
</dbReference>
<dbReference type="Gene3D" id="3.40.50.300">
    <property type="entry name" value="P-loop containing nucleotide triphosphate hydrolases"/>
    <property type="match status" value="1"/>
</dbReference>
<protein>
    <submittedName>
        <fullName evidence="6">ATP-binding cassette domain-containing protein</fullName>
    </submittedName>
</protein>
<evidence type="ECO:0000256" key="4">
    <source>
        <dbReference type="SAM" id="MobiDB-lite"/>
    </source>
</evidence>
<dbReference type="RefSeq" id="WP_395511403.1">
    <property type="nucleotide sequence ID" value="NZ_JBBDHD010000058.1"/>
</dbReference>
<feature type="compositionally biased region" description="Polar residues" evidence="4">
    <location>
        <begin position="238"/>
        <end position="251"/>
    </location>
</feature>